<feature type="domain" description="Putative exodeoxyribonuclease 8 PDDEXK-like" evidence="1">
    <location>
        <begin position="75"/>
        <end position="358"/>
    </location>
</feature>
<dbReference type="InterPro" id="IPR024432">
    <property type="entry name" value="Put_RecE_PDDEXK-like_dom"/>
</dbReference>
<protein>
    <submittedName>
        <fullName evidence="2">PD-(D/E)XK nuclease-like domain-containing protein</fullName>
    </submittedName>
</protein>
<accession>A0ABW6AWK6</accession>
<proteinExistence type="predicted"/>
<dbReference type="Gene3D" id="3.90.320.10">
    <property type="match status" value="1"/>
</dbReference>
<dbReference type="RefSeq" id="WP_377609787.1">
    <property type="nucleotide sequence ID" value="NZ_JBHUPA010000002.1"/>
</dbReference>
<dbReference type="InterPro" id="IPR011604">
    <property type="entry name" value="PDDEXK-like_dom_sf"/>
</dbReference>
<reference evidence="3" key="1">
    <citation type="journal article" date="2019" name="Int. J. Syst. Evol. Microbiol.">
        <title>The Global Catalogue of Microorganisms (GCM) 10K type strain sequencing project: providing services to taxonomists for standard genome sequencing and annotation.</title>
        <authorList>
            <consortium name="The Broad Institute Genomics Platform"/>
            <consortium name="The Broad Institute Genome Sequencing Center for Infectious Disease"/>
            <person name="Wu L."/>
            <person name="Ma J."/>
        </authorList>
    </citation>
    <scope>NUCLEOTIDE SEQUENCE [LARGE SCALE GENOMIC DNA]</scope>
    <source>
        <strain evidence="3">KCTC 23098</strain>
    </source>
</reference>
<organism evidence="2 3">
    <name type="scientific">Olivibacter jilunii</name>
    <dbReference type="NCBI Taxonomy" id="985016"/>
    <lineage>
        <taxon>Bacteria</taxon>
        <taxon>Pseudomonadati</taxon>
        <taxon>Bacteroidota</taxon>
        <taxon>Sphingobacteriia</taxon>
        <taxon>Sphingobacteriales</taxon>
        <taxon>Sphingobacteriaceae</taxon>
        <taxon>Olivibacter</taxon>
    </lineage>
</organism>
<dbReference type="Pfam" id="PF12684">
    <property type="entry name" value="DUF3799"/>
    <property type="match status" value="1"/>
</dbReference>
<evidence type="ECO:0000313" key="2">
    <source>
        <dbReference type="EMBL" id="MFD2961583.1"/>
    </source>
</evidence>
<keyword evidence="3" id="KW-1185">Reference proteome</keyword>
<evidence type="ECO:0000259" key="1">
    <source>
        <dbReference type="Pfam" id="PF12684"/>
    </source>
</evidence>
<dbReference type="EMBL" id="JBHUPA010000002">
    <property type="protein sequence ID" value="MFD2961583.1"/>
    <property type="molecule type" value="Genomic_DNA"/>
</dbReference>
<comment type="caution">
    <text evidence="2">The sequence shown here is derived from an EMBL/GenBank/DDBJ whole genome shotgun (WGS) entry which is preliminary data.</text>
</comment>
<name>A0ABW6AWK6_9SPHI</name>
<dbReference type="Proteomes" id="UP001597560">
    <property type="component" value="Unassembled WGS sequence"/>
</dbReference>
<gene>
    <name evidence="2" type="ORF">ACFS6J_07300</name>
</gene>
<evidence type="ECO:0000313" key="3">
    <source>
        <dbReference type="Proteomes" id="UP001597560"/>
    </source>
</evidence>
<sequence>MDINNFDLSNAEVIDQEINPLSYNPDDYPGIDEFVERVLNGNNRPVYTPDLKALSLNGRVVADKMDRYLAAPYNSSSALKEIHKNPAAYYFYVNDKSNFEETESKSFELGTFCHSAFLEPDKFDKVIVEPNYPRNSWDGVNKLVAFWEGTIWNKYTYKGVAEKKLQKALLMVTEKGLDVKKLDGAKCYIDCLQEVSEYTAISEKHKLIIELIKRYYYSYGGGIIPAILRGAQFETSFYTEDPNTGLKVKVRPDAFNIEENIGFNTIISFKTTSAPDMGKFLYDSAKYKYELSEGMYQEVTSHVTGRKFNVTIMIVLQTVPPYLPAVFFWAPEDLENGKYKYRYALDTIRECVDKGLYPGFEALAESGHYGIIQMHQPEWATKLLHPVDLED</sequence>